<dbReference type="EMBL" id="AHMY02000051">
    <property type="protein sequence ID" value="EKO15013.1"/>
    <property type="molecule type" value="Genomic_DNA"/>
</dbReference>
<evidence type="ECO:0000313" key="1">
    <source>
        <dbReference type="EMBL" id="EKO15013.1"/>
    </source>
</evidence>
<sequence length="52" mass="6603">MNFSFKYHDKFHFKTFAFSEKKYSFLFQFLYSDFLEVFLKCQRFVIFHLQII</sequence>
<gene>
    <name evidence="1" type="ORF">LEP1GSC081_1756</name>
</gene>
<name>A0A0E2B2L2_9LEPT</name>
<evidence type="ECO:0000313" key="2">
    <source>
        <dbReference type="Proteomes" id="UP000006253"/>
    </source>
</evidence>
<comment type="caution">
    <text evidence="1">The sequence shown here is derived from an EMBL/GenBank/DDBJ whole genome shotgun (WGS) entry which is preliminary data.</text>
</comment>
<organism evidence="1 2">
    <name type="scientific">Leptospira kirschneri str. H1</name>
    <dbReference type="NCBI Taxonomy" id="1049966"/>
    <lineage>
        <taxon>Bacteria</taxon>
        <taxon>Pseudomonadati</taxon>
        <taxon>Spirochaetota</taxon>
        <taxon>Spirochaetia</taxon>
        <taxon>Leptospirales</taxon>
        <taxon>Leptospiraceae</taxon>
        <taxon>Leptospira</taxon>
    </lineage>
</organism>
<accession>A0A0E2B2L2</accession>
<dbReference type="Proteomes" id="UP000006253">
    <property type="component" value="Unassembled WGS sequence"/>
</dbReference>
<protein>
    <submittedName>
        <fullName evidence="1">Uncharacterized protein</fullName>
    </submittedName>
</protein>
<reference evidence="1 2" key="1">
    <citation type="submission" date="2012-10" db="EMBL/GenBank/DDBJ databases">
        <authorList>
            <person name="Harkins D.M."/>
            <person name="Durkin A.S."/>
            <person name="Brinkac L.M."/>
            <person name="Selengut J.D."/>
            <person name="Sanka R."/>
            <person name="DePew J."/>
            <person name="Purushe J."/>
            <person name="Peacock S.J."/>
            <person name="Thaipadungpanit J."/>
            <person name="Wuthiekanun V.W."/>
            <person name="Day N.P."/>
            <person name="Vinetz J.M."/>
            <person name="Sutton G.G."/>
            <person name="Nelson W.C."/>
            <person name="Fouts D.E."/>
        </authorList>
    </citation>
    <scope>NUCLEOTIDE SEQUENCE [LARGE SCALE GENOMIC DNA]</scope>
    <source>
        <strain evidence="1 2">H1</strain>
    </source>
</reference>
<dbReference type="AlphaFoldDB" id="A0A0E2B2L2"/>
<proteinExistence type="predicted"/>